<reference evidence="2 3" key="1">
    <citation type="journal article" date="2024" name="Ann. Entomol. Soc. Am.">
        <title>Genomic analyses of the southern and eastern yellowjacket wasps (Hymenoptera: Vespidae) reveal evolutionary signatures of social life.</title>
        <authorList>
            <person name="Catto M.A."/>
            <person name="Caine P.B."/>
            <person name="Orr S.E."/>
            <person name="Hunt B.G."/>
            <person name="Goodisman M.A.D."/>
        </authorList>
    </citation>
    <scope>NUCLEOTIDE SEQUENCE [LARGE SCALE GENOMIC DNA]</scope>
    <source>
        <strain evidence="2">233</strain>
        <tissue evidence="2">Head and thorax</tissue>
    </source>
</reference>
<dbReference type="EMBL" id="JAUDFV010000027">
    <property type="protein sequence ID" value="KAL2737910.1"/>
    <property type="molecule type" value="Genomic_DNA"/>
</dbReference>
<proteinExistence type="predicted"/>
<dbReference type="AlphaFoldDB" id="A0ABD2BYT3"/>
<dbReference type="InterPro" id="IPR055469">
    <property type="entry name" value="DUF7041"/>
</dbReference>
<dbReference type="Proteomes" id="UP001607302">
    <property type="component" value="Unassembled WGS sequence"/>
</dbReference>
<name>A0ABD2BYT3_VESSQ</name>
<protein>
    <recommendedName>
        <fullName evidence="1">DUF7041 domain-containing protein</fullName>
    </recommendedName>
</protein>
<evidence type="ECO:0000259" key="1">
    <source>
        <dbReference type="Pfam" id="PF23055"/>
    </source>
</evidence>
<gene>
    <name evidence="2" type="ORF">V1478_001996</name>
</gene>
<comment type="caution">
    <text evidence="2">The sequence shown here is derived from an EMBL/GenBank/DDBJ whole genome shotgun (WGS) entry which is preliminary data.</text>
</comment>
<dbReference type="Pfam" id="PF23055">
    <property type="entry name" value="DUF7041"/>
    <property type="match status" value="1"/>
</dbReference>
<feature type="domain" description="DUF7041" evidence="1">
    <location>
        <begin position="13"/>
        <end position="51"/>
    </location>
</feature>
<accession>A0ABD2BYT3</accession>
<evidence type="ECO:0000313" key="3">
    <source>
        <dbReference type="Proteomes" id="UP001607302"/>
    </source>
</evidence>
<keyword evidence="3" id="KW-1185">Reference proteome</keyword>
<sequence length="74" mass="8405">MAESMKSKSLRFPSFKPFDVSLWFEEVEGELLSKGVTSDSSKFAYVVTHLPLVQKINVPGHKPERSRSCFPDDE</sequence>
<organism evidence="2 3">
    <name type="scientific">Vespula squamosa</name>
    <name type="common">Southern yellow jacket</name>
    <name type="synonym">Wasp</name>
    <dbReference type="NCBI Taxonomy" id="30214"/>
    <lineage>
        <taxon>Eukaryota</taxon>
        <taxon>Metazoa</taxon>
        <taxon>Ecdysozoa</taxon>
        <taxon>Arthropoda</taxon>
        <taxon>Hexapoda</taxon>
        <taxon>Insecta</taxon>
        <taxon>Pterygota</taxon>
        <taxon>Neoptera</taxon>
        <taxon>Endopterygota</taxon>
        <taxon>Hymenoptera</taxon>
        <taxon>Apocrita</taxon>
        <taxon>Aculeata</taxon>
        <taxon>Vespoidea</taxon>
        <taxon>Vespidae</taxon>
        <taxon>Vespinae</taxon>
        <taxon>Vespula</taxon>
    </lineage>
</organism>
<evidence type="ECO:0000313" key="2">
    <source>
        <dbReference type="EMBL" id="KAL2737910.1"/>
    </source>
</evidence>